<sequence>MSFSMANESATIIYEHNGHTEAPKVHMTAEVESYIKAQRSFPPRQIYHNLMQMADDSQFEKTELHTITRQQVYNVWVSITRKEWQKDAANDFRSAQLLIGEQDGYRLIEGLQEPGVSLAFTTPCFTNSAKYNREKMTEVFIDSRFGTNKHGYELYCVLTEYDLVSLPLSYLLLDTRGIQEVGKRGARLTEWFVALRNAGFGLMLFTLTRTLLVLKP</sequence>
<dbReference type="Proteomes" id="UP000094385">
    <property type="component" value="Unassembled WGS sequence"/>
</dbReference>
<protein>
    <submittedName>
        <fullName evidence="1">Uncharacterized protein</fullName>
    </submittedName>
</protein>
<accession>A0A1E3Q1G9</accession>
<organism evidence="1 2">
    <name type="scientific">Lipomyces starkeyi NRRL Y-11557</name>
    <dbReference type="NCBI Taxonomy" id="675824"/>
    <lineage>
        <taxon>Eukaryota</taxon>
        <taxon>Fungi</taxon>
        <taxon>Dikarya</taxon>
        <taxon>Ascomycota</taxon>
        <taxon>Saccharomycotina</taxon>
        <taxon>Lipomycetes</taxon>
        <taxon>Lipomycetales</taxon>
        <taxon>Lipomycetaceae</taxon>
        <taxon>Lipomyces</taxon>
    </lineage>
</organism>
<proteinExistence type="predicted"/>
<name>A0A1E3Q1G9_LIPST</name>
<gene>
    <name evidence="1" type="ORF">LIPSTDRAFT_323206</name>
</gene>
<dbReference type="EMBL" id="KV454297">
    <property type="protein sequence ID" value="ODQ71450.1"/>
    <property type="molecule type" value="Genomic_DNA"/>
</dbReference>
<dbReference type="OrthoDB" id="4364923at2759"/>
<keyword evidence="2" id="KW-1185">Reference proteome</keyword>
<dbReference type="AlphaFoldDB" id="A0A1E3Q1G9"/>
<reference evidence="1 2" key="1">
    <citation type="journal article" date="2016" name="Proc. Natl. Acad. Sci. U.S.A.">
        <title>Comparative genomics of biotechnologically important yeasts.</title>
        <authorList>
            <person name="Riley R."/>
            <person name="Haridas S."/>
            <person name="Wolfe K.H."/>
            <person name="Lopes M.R."/>
            <person name="Hittinger C.T."/>
            <person name="Goeker M."/>
            <person name="Salamov A.A."/>
            <person name="Wisecaver J.H."/>
            <person name="Long T.M."/>
            <person name="Calvey C.H."/>
            <person name="Aerts A.L."/>
            <person name="Barry K.W."/>
            <person name="Choi C."/>
            <person name="Clum A."/>
            <person name="Coughlan A.Y."/>
            <person name="Deshpande S."/>
            <person name="Douglass A.P."/>
            <person name="Hanson S.J."/>
            <person name="Klenk H.-P."/>
            <person name="LaButti K.M."/>
            <person name="Lapidus A."/>
            <person name="Lindquist E.A."/>
            <person name="Lipzen A.M."/>
            <person name="Meier-Kolthoff J.P."/>
            <person name="Ohm R.A."/>
            <person name="Otillar R.P."/>
            <person name="Pangilinan J.L."/>
            <person name="Peng Y."/>
            <person name="Rokas A."/>
            <person name="Rosa C.A."/>
            <person name="Scheuner C."/>
            <person name="Sibirny A.A."/>
            <person name="Slot J.C."/>
            <person name="Stielow J.B."/>
            <person name="Sun H."/>
            <person name="Kurtzman C.P."/>
            <person name="Blackwell M."/>
            <person name="Grigoriev I.V."/>
            <person name="Jeffries T.W."/>
        </authorList>
    </citation>
    <scope>NUCLEOTIDE SEQUENCE [LARGE SCALE GENOMIC DNA]</scope>
    <source>
        <strain evidence="1 2">NRRL Y-11557</strain>
    </source>
</reference>
<evidence type="ECO:0000313" key="1">
    <source>
        <dbReference type="EMBL" id="ODQ71450.1"/>
    </source>
</evidence>
<evidence type="ECO:0000313" key="2">
    <source>
        <dbReference type="Proteomes" id="UP000094385"/>
    </source>
</evidence>